<dbReference type="AlphaFoldDB" id="A0A4Y2GUP3"/>
<protein>
    <submittedName>
        <fullName evidence="3">Uncharacterized protein</fullName>
    </submittedName>
</protein>
<reference evidence="3 4" key="1">
    <citation type="journal article" date="2019" name="Sci. Rep.">
        <title>Orb-weaving spider Araneus ventricosus genome elucidates the spidroin gene catalogue.</title>
        <authorList>
            <person name="Kono N."/>
            <person name="Nakamura H."/>
            <person name="Ohtoshi R."/>
            <person name="Moran D.A.P."/>
            <person name="Shinohara A."/>
            <person name="Yoshida Y."/>
            <person name="Fujiwara M."/>
            <person name="Mori M."/>
            <person name="Tomita M."/>
            <person name="Arakawa K."/>
        </authorList>
    </citation>
    <scope>NUCLEOTIDE SEQUENCE [LARGE SCALE GENOMIC DNA]</scope>
</reference>
<keyword evidence="2" id="KW-1133">Transmembrane helix</keyword>
<feature type="transmembrane region" description="Helical" evidence="2">
    <location>
        <begin position="21"/>
        <end position="40"/>
    </location>
</feature>
<evidence type="ECO:0000256" key="1">
    <source>
        <dbReference type="SAM" id="MobiDB-lite"/>
    </source>
</evidence>
<evidence type="ECO:0000313" key="4">
    <source>
        <dbReference type="Proteomes" id="UP000499080"/>
    </source>
</evidence>
<proteinExistence type="predicted"/>
<accession>A0A4Y2GUP3</accession>
<sequence length="94" mass="10490">MFLLLSLLESDKIAGAYMQKEGYFGMVFVILYSGLMTMTIPELFPSQNFLTTPAVEHLETTYGATFPMRDRSSVESCFEPGARSRDLTSGPPRP</sequence>
<keyword evidence="2" id="KW-0472">Membrane</keyword>
<organism evidence="3 4">
    <name type="scientific">Araneus ventricosus</name>
    <name type="common">Orbweaver spider</name>
    <name type="synonym">Epeira ventricosa</name>
    <dbReference type="NCBI Taxonomy" id="182803"/>
    <lineage>
        <taxon>Eukaryota</taxon>
        <taxon>Metazoa</taxon>
        <taxon>Ecdysozoa</taxon>
        <taxon>Arthropoda</taxon>
        <taxon>Chelicerata</taxon>
        <taxon>Arachnida</taxon>
        <taxon>Araneae</taxon>
        <taxon>Araneomorphae</taxon>
        <taxon>Entelegynae</taxon>
        <taxon>Araneoidea</taxon>
        <taxon>Araneidae</taxon>
        <taxon>Araneus</taxon>
    </lineage>
</organism>
<comment type="caution">
    <text evidence="3">The sequence shown here is derived from an EMBL/GenBank/DDBJ whole genome shotgun (WGS) entry which is preliminary data.</text>
</comment>
<dbReference type="EMBL" id="BGPR01001585">
    <property type="protein sequence ID" value="GBM57253.1"/>
    <property type="molecule type" value="Genomic_DNA"/>
</dbReference>
<feature type="region of interest" description="Disordered" evidence="1">
    <location>
        <begin position="71"/>
        <end position="94"/>
    </location>
</feature>
<keyword evidence="2" id="KW-0812">Transmembrane</keyword>
<dbReference type="Proteomes" id="UP000499080">
    <property type="component" value="Unassembled WGS sequence"/>
</dbReference>
<evidence type="ECO:0000313" key="3">
    <source>
        <dbReference type="EMBL" id="GBM57253.1"/>
    </source>
</evidence>
<name>A0A4Y2GUP3_ARAVE</name>
<keyword evidence="4" id="KW-1185">Reference proteome</keyword>
<gene>
    <name evidence="3" type="ORF">AVEN_33492_1</name>
</gene>
<evidence type="ECO:0000256" key="2">
    <source>
        <dbReference type="SAM" id="Phobius"/>
    </source>
</evidence>